<evidence type="ECO:0000313" key="1">
    <source>
        <dbReference type="EMBL" id="OGF62018.1"/>
    </source>
</evidence>
<accession>A0A1F5VFK0</accession>
<name>A0A1F5VFK0_9BACT</name>
<comment type="caution">
    <text evidence="1">The sequence shown here is derived from an EMBL/GenBank/DDBJ whole genome shotgun (WGS) entry which is preliminary data.</text>
</comment>
<dbReference type="EMBL" id="MFHD01000023">
    <property type="protein sequence ID" value="OGF62018.1"/>
    <property type="molecule type" value="Genomic_DNA"/>
</dbReference>
<dbReference type="AlphaFoldDB" id="A0A1F5VFK0"/>
<protein>
    <submittedName>
        <fullName evidence="1">Uncharacterized protein</fullName>
    </submittedName>
</protein>
<sequence length="262" mass="29912">MRESALGWLGGFSGAPRSRNEKIRRREMEEKELQRELIIKKFAEVAATEESNITTILRMIHPSCWSAIVADCAIIHESGVVHSNCTNAEHHDIRWDVDLRISQYRPYDDGAVVPFSLAVFYDSGGLGDRKTINLSDPLFTEKLMSKLWTVYSDDTAKALFDDLTKCIALIRDELYKHIYNTFWLKRGADSAYLFVKACQALEKRDELKKRLANVDSKCRHACTELKDISKALYDTRKFTKSGALQSVRARVDKLENFLSPAV</sequence>
<proteinExistence type="predicted"/>
<dbReference type="Proteomes" id="UP000179251">
    <property type="component" value="Unassembled WGS sequence"/>
</dbReference>
<reference evidence="1 2" key="1">
    <citation type="journal article" date="2016" name="Nat. Commun.">
        <title>Thousands of microbial genomes shed light on interconnected biogeochemical processes in an aquifer system.</title>
        <authorList>
            <person name="Anantharaman K."/>
            <person name="Brown C.T."/>
            <person name="Hug L.A."/>
            <person name="Sharon I."/>
            <person name="Castelle C.J."/>
            <person name="Probst A.J."/>
            <person name="Thomas B.C."/>
            <person name="Singh A."/>
            <person name="Wilkins M.J."/>
            <person name="Karaoz U."/>
            <person name="Brodie E.L."/>
            <person name="Williams K.H."/>
            <person name="Hubbard S.S."/>
            <person name="Banfield J.F."/>
        </authorList>
    </citation>
    <scope>NUCLEOTIDE SEQUENCE [LARGE SCALE GENOMIC DNA]</scope>
</reference>
<evidence type="ECO:0000313" key="2">
    <source>
        <dbReference type="Proteomes" id="UP000179251"/>
    </source>
</evidence>
<organism evidence="1 2">
    <name type="scientific">Candidatus Giovannonibacteria bacterium RIFCSPHIGHO2_01_FULL_45_23</name>
    <dbReference type="NCBI Taxonomy" id="1798325"/>
    <lineage>
        <taxon>Bacteria</taxon>
        <taxon>Candidatus Giovannoniibacteriota</taxon>
    </lineage>
</organism>
<gene>
    <name evidence="1" type="ORF">A2834_01685</name>
</gene>